<protein>
    <submittedName>
        <fullName evidence="2">Uncharacterized protein</fullName>
    </submittedName>
</protein>
<sequence length="304" mass="34611">MMTILNNVALRVRWAIFSLAAHFMDPLPPPEMNFILPAIESRTDVESWATVALTPGPKVNVAKASFVTSAIHYKSRTNKLREKLLIVVRTPHGPAGTTTYLVTDRGPERDSETRNISSDSSANLSLTSKDVWANDRIRVPGTTDSHSLESYKKFLKKNKYDALCTVTLSLPMPVAQLAVLLRAVYRHSVHYNLKKYQCYWYAYTVWEILRREYGGQVSQNEFEAKRGKYMGVKIMREDSVEAITEAYKGEWKAFCDEENRTRQQWEDLIRQAEDRGRAEGMAQERARYEAELSGRDGVGSSSTT</sequence>
<reference evidence="3" key="2">
    <citation type="submission" date="2015-01" db="EMBL/GenBank/DDBJ databases">
        <title>Evolutionary Origins and Diversification of the Mycorrhizal Mutualists.</title>
        <authorList>
            <consortium name="DOE Joint Genome Institute"/>
            <consortium name="Mycorrhizal Genomics Consortium"/>
            <person name="Kohler A."/>
            <person name="Kuo A."/>
            <person name="Nagy L.G."/>
            <person name="Floudas D."/>
            <person name="Copeland A."/>
            <person name="Barry K.W."/>
            <person name="Cichocki N."/>
            <person name="Veneault-Fourrey C."/>
            <person name="LaButti K."/>
            <person name="Lindquist E.A."/>
            <person name="Lipzen A."/>
            <person name="Lundell T."/>
            <person name="Morin E."/>
            <person name="Murat C."/>
            <person name="Riley R."/>
            <person name="Ohm R."/>
            <person name="Sun H."/>
            <person name="Tunlid A."/>
            <person name="Henrissat B."/>
            <person name="Grigoriev I.V."/>
            <person name="Hibbett D.S."/>
            <person name="Martin F."/>
        </authorList>
    </citation>
    <scope>NUCLEOTIDE SEQUENCE [LARGE SCALE GENOMIC DNA]</scope>
    <source>
        <strain evidence="3">F 1598</strain>
    </source>
</reference>
<dbReference type="HOGENOM" id="CLU_052702_0_0_1"/>
<evidence type="ECO:0000256" key="1">
    <source>
        <dbReference type="SAM" id="MobiDB-lite"/>
    </source>
</evidence>
<gene>
    <name evidence="2" type="ORF">PILCRDRAFT_636255</name>
</gene>
<keyword evidence="3" id="KW-1185">Reference proteome</keyword>
<dbReference type="AlphaFoldDB" id="A0A0C3FA36"/>
<dbReference type="OrthoDB" id="3200216at2759"/>
<evidence type="ECO:0000313" key="2">
    <source>
        <dbReference type="EMBL" id="KIM76754.1"/>
    </source>
</evidence>
<reference evidence="2 3" key="1">
    <citation type="submission" date="2014-04" db="EMBL/GenBank/DDBJ databases">
        <authorList>
            <consortium name="DOE Joint Genome Institute"/>
            <person name="Kuo A."/>
            <person name="Tarkka M."/>
            <person name="Buscot F."/>
            <person name="Kohler A."/>
            <person name="Nagy L.G."/>
            <person name="Floudas D."/>
            <person name="Copeland A."/>
            <person name="Barry K.W."/>
            <person name="Cichocki N."/>
            <person name="Veneault-Fourrey C."/>
            <person name="LaButti K."/>
            <person name="Lindquist E.A."/>
            <person name="Lipzen A."/>
            <person name="Lundell T."/>
            <person name="Morin E."/>
            <person name="Murat C."/>
            <person name="Sun H."/>
            <person name="Tunlid A."/>
            <person name="Henrissat B."/>
            <person name="Grigoriev I.V."/>
            <person name="Hibbett D.S."/>
            <person name="Martin F."/>
            <person name="Nordberg H.P."/>
            <person name="Cantor M.N."/>
            <person name="Hua S.X."/>
        </authorList>
    </citation>
    <scope>NUCLEOTIDE SEQUENCE [LARGE SCALE GENOMIC DNA]</scope>
    <source>
        <strain evidence="2 3">F 1598</strain>
    </source>
</reference>
<name>A0A0C3FA36_PILCF</name>
<dbReference type="EMBL" id="KN833031">
    <property type="protein sequence ID" value="KIM76754.1"/>
    <property type="molecule type" value="Genomic_DNA"/>
</dbReference>
<evidence type="ECO:0000313" key="3">
    <source>
        <dbReference type="Proteomes" id="UP000054166"/>
    </source>
</evidence>
<organism evidence="2 3">
    <name type="scientific">Piloderma croceum (strain F 1598)</name>
    <dbReference type="NCBI Taxonomy" id="765440"/>
    <lineage>
        <taxon>Eukaryota</taxon>
        <taxon>Fungi</taxon>
        <taxon>Dikarya</taxon>
        <taxon>Basidiomycota</taxon>
        <taxon>Agaricomycotina</taxon>
        <taxon>Agaricomycetes</taxon>
        <taxon>Agaricomycetidae</taxon>
        <taxon>Atheliales</taxon>
        <taxon>Atheliaceae</taxon>
        <taxon>Piloderma</taxon>
    </lineage>
</organism>
<dbReference type="InParanoid" id="A0A0C3FA36"/>
<feature type="compositionally biased region" description="Basic and acidic residues" evidence="1">
    <location>
        <begin position="274"/>
        <end position="294"/>
    </location>
</feature>
<accession>A0A0C3FA36</accession>
<proteinExistence type="predicted"/>
<feature type="region of interest" description="Disordered" evidence="1">
    <location>
        <begin position="274"/>
        <end position="304"/>
    </location>
</feature>
<dbReference type="Proteomes" id="UP000054166">
    <property type="component" value="Unassembled WGS sequence"/>
</dbReference>
<dbReference type="STRING" id="765440.A0A0C3FA36"/>